<organism evidence="3 4">
    <name type="scientific">Podospora appendiculata</name>
    <dbReference type="NCBI Taxonomy" id="314037"/>
    <lineage>
        <taxon>Eukaryota</taxon>
        <taxon>Fungi</taxon>
        <taxon>Dikarya</taxon>
        <taxon>Ascomycota</taxon>
        <taxon>Pezizomycotina</taxon>
        <taxon>Sordariomycetes</taxon>
        <taxon>Sordariomycetidae</taxon>
        <taxon>Sordariales</taxon>
        <taxon>Podosporaceae</taxon>
        <taxon>Podospora</taxon>
    </lineage>
</organism>
<sequence>MALADDRKAAHAGSPPASDAAASVTTPPAEDTPQVAPATTTTTTMGDSGILPASHWQIDPPTERDIDDDDDDDDDGDSALGTVISSTTSLSSSILNYRNIHGRTFHSDIGKAEAWTPNDETQTESMDINHHLCTLITGGKLHLAPIPDDIKKAIDIGTGTGIWAIDFADEHPGTEVIGTDVSLIQPGWVPPNLSFEIDDANQPWTWDDDTFDYVHLRCMFGSISDWPALYREAFRVCKPGGWIEDHENSIKIDSDDGSVAEDSAMGQWTKVFWEGGKRFGRTFRVVEEDLQRKGMEAAGFVDIVVKDIKCPVGPWAKGELEKQLGLFAKLVLETDIEGYVLYMWSAVMGWTKEETQVYIAHLRRQLRDPNVHSWYMHRIVYARKPLTA</sequence>
<keyword evidence="3" id="KW-0808">Transferase</keyword>
<dbReference type="SUPFAM" id="SSF53335">
    <property type="entry name" value="S-adenosyl-L-methionine-dependent methyltransferases"/>
    <property type="match status" value="1"/>
</dbReference>
<reference evidence="3" key="2">
    <citation type="submission" date="2023-06" db="EMBL/GenBank/DDBJ databases">
        <authorList>
            <consortium name="Lawrence Berkeley National Laboratory"/>
            <person name="Haridas S."/>
            <person name="Hensen N."/>
            <person name="Bonometti L."/>
            <person name="Westerberg I."/>
            <person name="Brannstrom I.O."/>
            <person name="Guillou S."/>
            <person name="Cros-Aarteil S."/>
            <person name="Calhoun S."/>
            <person name="Kuo A."/>
            <person name="Mondo S."/>
            <person name="Pangilinan J."/>
            <person name="Riley R."/>
            <person name="Labutti K."/>
            <person name="Andreopoulos B."/>
            <person name="Lipzen A."/>
            <person name="Chen C."/>
            <person name="Yanf M."/>
            <person name="Daum C."/>
            <person name="Ng V."/>
            <person name="Clum A."/>
            <person name="Steindorff A."/>
            <person name="Ohm R."/>
            <person name="Martin F."/>
            <person name="Silar P."/>
            <person name="Natvig D."/>
            <person name="Lalanne C."/>
            <person name="Gautier V."/>
            <person name="Ament-Velasquez S.L."/>
            <person name="Kruys A."/>
            <person name="Hutchinson M.I."/>
            <person name="Powell A.J."/>
            <person name="Barry K."/>
            <person name="Miller A.N."/>
            <person name="Grigoriev I.V."/>
            <person name="Debuchy R."/>
            <person name="Gladieux P."/>
            <person name="Thoren M.H."/>
            <person name="Johannesson H."/>
        </authorList>
    </citation>
    <scope>NUCLEOTIDE SEQUENCE</scope>
    <source>
        <strain evidence="3">CBS 314.62</strain>
    </source>
</reference>
<proteinExistence type="inferred from homology"/>
<dbReference type="InterPro" id="IPR029063">
    <property type="entry name" value="SAM-dependent_MTases_sf"/>
</dbReference>
<dbReference type="Gene3D" id="3.40.50.150">
    <property type="entry name" value="Vaccinia Virus protein VP39"/>
    <property type="match status" value="1"/>
</dbReference>
<evidence type="ECO:0000256" key="2">
    <source>
        <dbReference type="SAM" id="MobiDB-lite"/>
    </source>
</evidence>
<accession>A0AAE1CCS4</accession>
<feature type="compositionally biased region" description="Low complexity" evidence="2">
    <location>
        <begin position="11"/>
        <end position="29"/>
    </location>
</feature>
<dbReference type="PANTHER" id="PTHR43591:SF10">
    <property type="entry name" value="ABC TRANSMEMBRANE TYPE-1 DOMAIN-CONTAINING PROTEIN-RELATED"/>
    <property type="match status" value="1"/>
</dbReference>
<name>A0AAE1CCS4_9PEZI</name>
<dbReference type="CDD" id="cd02440">
    <property type="entry name" value="AdoMet_MTases"/>
    <property type="match status" value="1"/>
</dbReference>
<evidence type="ECO:0000313" key="4">
    <source>
        <dbReference type="Proteomes" id="UP001270362"/>
    </source>
</evidence>
<dbReference type="Pfam" id="PF13489">
    <property type="entry name" value="Methyltransf_23"/>
    <property type="match status" value="1"/>
</dbReference>
<dbReference type="EMBL" id="JAULSO010000002">
    <property type="protein sequence ID" value="KAK3688819.1"/>
    <property type="molecule type" value="Genomic_DNA"/>
</dbReference>
<reference evidence="3" key="1">
    <citation type="journal article" date="2023" name="Mol. Phylogenet. Evol.">
        <title>Genome-scale phylogeny and comparative genomics of the fungal order Sordariales.</title>
        <authorList>
            <person name="Hensen N."/>
            <person name="Bonometti L."/>
            <person name="Westerberg I."/>
            <person name="Brannstrom I.O."/>
            <person name="Guillou S."/>
            <person name="Cros-Aarteil S."/>
            <person name="Calhoun S."/>
            <person name="Haridas S."/>
            <person name="Kuo A."/>
            <person name="Mondo S."/>
            <person name="Pangilinan J."/>
            <person name="Riley R."/>
            <person name="LaButti K."/>
            <person name="Andreopoulos B."/>
            <person name="Lipzen A."/>
            <person name="Chen C."/>
            <person name="Yan M."/>
            <person name="Daum C."/>
            <person name="Ng V."/>
            <person name="Clum A."/>
            <person name="Steindorff A."/>
            <person name="Ohm R.A."/>
            <person name="Martin F."/>
            <person name="Silar P."/>
            <person name="Natvig D.O."/>
            <person name="Lalanne C."/>
            <person name="Gautier V."/>
            <person name="Ament-Velasquez S.L."/>
            <person name="Kruys A."/>
            <person name="Hutchinson M.I."/>
            <person name="Powell A.J."/>
            <person name="Barry K."/>
            <person name="Miller A.N."/>
            <person name="Grigoriev I.V."/>
            <person name="Debuchy R."/>
            <person name="Gladieux P."/>
            <person name="Hiltunen Thoren M."/>
            <person name="Johannesson H."/>
        </authorList>
    </citation>
    <scope>NUCLEOTIDE SEQUENCE</scope>
    <source>
        <strain evidence="3">CBS 314.62</strain>
    </source>
</reference>
<keyword evidence="4" id="KW-1185">Reference proteome</keyword>
<dbReference type="Proteomes" id="UP001270362">
    <property type="component" value="Unassembled WGS sequence"/>
</dbReference>
<comment type="caution">
    <text evidence="3">The sequence shown here is derived from an EMBL/GenBank/DDBJ whole genome shotgun (WGS) entry which is preliminary data.</text>
</comment>
<dbReference type="GO" id="GO:0032259">
    <property type="term" value="P:methylation"/>
    <property type="evidence" value="ECO:0007669"/>
    <property type="project" value="UniProtKB-KW"/>
</dbReference>
<dbReference type="AlphaFoldDB" id="A0AAE1CCS4"/>
<evidence type="ECO:0000313" key="3">
    <source>
        <dbReference type="EMBL" id="KAK3688819.1"/>
    </source>
</evidence>
<dbReference type="GO" id="GO:0008168">
    <property type="term" value="F:methyltransferase activity"/>
    <property type="evidence" value="ECO:0007669"/>
    <property type="project" value="UniProtKB-KW"/>
</dbReference>
<dbReference type="PANTHER" id="PTHR43591">
    <property type="entry name" value="METHYLTRANSFERASE"/>
    <property type="match status" value="1"/>
</dbReference>
<comment type="similarity">
    <text evidence="1">Belongs to the methyltransferase superfamily. LaeA methyltransferase family.</text>
</comment>
<feature type="compositionally biased region" description="Acidic residues" evidence="2">
    <location>
        <begin position="65"/>
        <end position="77"/>
    </location>
</feature>
<feature type="region of interest" description="Disordered" evidence="2">
    <location>
        <begin position="1"/>
        <end position="83"/>
    </location>
</feature>
<gene>
    <name evidence="3" type="ORF">B0T22DRAFT_162340</name>
</gene>
<evidence type="ECO:0000256" key="1">
    <source>
        <dbReference type="ARBA" id="ARBA00038158"/>
    </source>
</evidence>
<keyword evidence="3" id="KW-0489">Methyltransferase</keyword>
<protein>
    <submittedName>
        <fullName evidence="3">S-adenosyl-L-methionine-dependent methyltransferase</fullName>
    </submittedName>
</protein>